<accession>A0A4C2A3R3</accession>
<dbReference type="AlphaFoldDB" id="A0A4C2A3R3"/>
<organism evidence="1 2">
    <name type="scientific">Eumeta variegata</name>
    <name type="common">Bagworm moth</name>
    <name type="synonym">Eumeta japonica</name>
    <dbReference type="NCBI Taxonomy" id="151549"/>
    <lineage>
        <taxon>Eukaryota</taxon>
        <taxon>Metazoa</taxon>
        <taxon>Ecdysozoa</taxon>
        <taxon>Arthropoda</taxon>
        <taxon>Hexapoda</taxon>
        <taxon>Insecta</taxon>
        <taxon>Pterygota</taxon>
        <taxon>Neoptera</taxon>
        <taxon>Endopterygota</taxon>
        <taxon>Lepidoptera</taxon>
        <taxon>Glossata</taxon>
        <taxon>Ditrysia</taxon>
        <taxon>Tineoidea</taxon>
        <taxon>Psychidae</taxon>
        <taxon>Oiketicinae</taxon>
        <taxon>Eumeta</taxon>
    </lineage>
</organism>
<name>A0A4C2A3R3_EUMVA</name>
<gene>
    <name evidence="1" type="ORF">EVAR_90581_1</name>
</gene>
<reference evidence="1 2" key="1">
    <citation type="journal article" date="2019" name="Commun. Biol.">
        <title>The bagworm genome reveals a unique fibroin gene that provides high tensile strength.</title>
        <authorList>
            <person name="Kono N."/>
            <person name="Nakamura H."/>
            <person name="Ohtoshi R."/>
            <person name="Tomita M."/>
            <person name="Numata K."/>
            <person name="Arakawa K."/>
        </authorList>
    </citation>
    <scope>NUCLEOTIDE SEQUENCE [LARGE SCALE GENOMIC DNA]</scope>
</reference>
<dbReference type="Proteomes" id="UP000299102">
    <property type="component" value="Unassembled WGS sequence"/>
</dbReference>
<evidence type="ECO:0000313" key="2">
    <source>
        <dbReference type="Proteomes" id="UP000299102"/>
    </source>
</evidence>
<keyword evidence="2" id="KW-1185">Reference proteome</keyword>
<protein>
    <submittedName>
        <fullName evidence="1">Uncharacterized protein</fullName>
    </submittedName>
</protein>
<comment type="caution">
    <text evidence="1">The sequence shown here is derived from an EMBL/GenBank/DDBJ whole genome shotgun (WGS) entry which is preliminary data.</text>
</comment>
<evidence type="ECO:0000313" key="1">
    <source>
        <dbReference type="EMBL" id="GBP93625.1"/>
    </source>
</evidence>
<proteinExistence type="predicted"/>
<dbReference type="OrthoDB" id="8149877at2759"/>
<dbReference type="EMBL" id="BGZK01002399">
    <property type="protein sequence ID" value="GBP93625.1"/>
    <property type="molecule type" value="Genomic_DNA"/>
</dbReference>
<sequence length="156" mass="17099">MTNIRHGILSIFVHMPRASDVCWKNSHPTDILCISISINRISKVNILFRSEFGLIQPDECNHRCIQASWYRTRATSSSSGGWGPTHGASAWSPQTAGAIKIVETRIVIYALSAAARVPALVCPGRRTSLMLCCSPADDPLPAGLRSLRVLPYLRTV</sequence>